<feature type="domain" description="CREG-like beta-barrel" evidence="2">
    <location>
        <begin position="36"/>
        <end position="247"/>
    </location>
</feature>
<dbReference type="PANTHER" id="PTHR37273">
    <property type="entry name" value="CHROMOSOME 8, WHOLE GENOME SHOTGUN SEQUENCE"/>
    <property type="match status" value="1"/>
</dbReference>
<evidence type="ECO:0000256" key="1">
    <source>
        <dbReference type="SAM" id="SignalP"/>
    </source>
</evidence>
<dbReference type="Gene3D" id="2.30.110.10">
    <property type="entry name" value="Electron Transport, Fmn-binding Protein, Chain A"/>
    <property type="match status" value="1"/>
</dbReference>
<gene>
    <name evidence="3" type="ORF">jhhlp_004099</name>
</gene>
<comment type="caution">
    <text evidence="3">The sequence shown here is derived from an EMBL/GenBank/DDBJ whole genome shotgun (WGS) entry which is preliminary data.</text>
</comment>
<keyword evidence="1" id="KW-0732">Signal</keyword>
<evidence type="ECO:0000313" key="4">
    <source>
        <dbReference type="Proteomes" id="UP000233524"/>
    </source>
</evidence>
<dbReference type="InParanoid" id="A0A2N3NAS6"/>
<dbReference type="PANTHER" id="PTHR37273:SF1">
    <property type="entry name" value="ADL397C-AP"/>
    <property type="match status" value="1"/>
</dbReference>
<sequence length="280" mass="30742">MKSLLALAAALPLALTSPTLFTDTNPVAAPPGRRIPTPHESAVMGRRMLALSKLADFATVFPSQSKSASDDEINVLARPEGLEGLPIDMMDYFADCEDEGDPTVLSIKIATTFRNAAAGSNVSFSSLDPPYPPARRIPVSFWDRVAGAVSSLFGSADAASAPDTVPYSAANLPRMSLIGHFEPILPDETSYSNLAMCFVRTHPDAKYWLPGNVVHESSWARLVVEQVYWVGGFGDRAYIGWIPIEDWKGVTREEWESIKLPGEERGWKEWSLEEAKEWDL</sequence>
<proteinExistence type="predicted"/>
<organism evidence="3 4">
    <name type="scientific">Lomentospora prolificans</name>
    <dbReference type="NCBI Taxonomy" id="41688"/>
    <lineage>
        <taxon>Eukaryota</taxon>
        <taxon>Fungi</taxon>
        <taxon>Dikarya</taxon>
        <taxon>Ascomycota</taxon>
        <taxon>Pezizomycotina</taxon>
        <taxon>Sordariomycetes</taxon>
        <taxon>Hypocreomycetidae</taxon>
        <taxon>Microascales</taxon>
        <taxon>Microascaceae</taxon>
        <taxon>Lomentospora</taxon>
    </lineage>
</organism>
<dbReference type="InterPro" id="IPR012349">
    <property type="entry name" value="Split_barrel_FMN-bd"/>
</dbReference>
<dbReference type="Pfam" id="PF13883">
    <property type="entry name" value="CREG_beta-barrel"/>
    <property type="match status" value="1"/>
</dbReference>
<protein>
    <recommendedName>
        <fullName evidence="2">CREG-like beta-barrel domain-containing protein</fullName>
    </recommendedName>
</protein>
<dbReference type="OrthoDB" id="2138282at2759"/>
<dbReference type="SUPFAM" id="SSF50475">
    <property type="entry name" value="FMN-binding split barrel"/>
    <property type="match status" value="1"/>
</dbReference>
<dbReference type="AlphaFoldDB" id="A0A2N3NAS6"/>
<reference evidence="3 4" key="1">
    <citation type="journal article" date="2017" name="G3 (Bethesda)">
        <title>First Draft Genome Sequence of the Pathogenic Fungus Lomentospora prolificans (Formerly Scedosporium prolificans).</title>
        <authorList>
            <person name="Luo R."/>
            <person name="Zimin A."/>
            <person name="Workman R."/>
            <person name="Fan Y."/>
            <person name="Pertea G."/>
            <person name="Grossman N."/>
            <person name="Wear M.P."/>
            <person name="Jia B."/>
            <person name="Miller H."/>
            <person name="Casadevall A."/>
            <person name="Timp W."/>
            <person name="Zhang S.X."/>
            <person name="Salzberg S.L."/>
        </authorList>
    </citation>
    <scope>NUCLEOTIDE SEQUENCE [LARGE SCALE GENOMIC DNA]</scope>
    <source>
        <strain evidence="3 4">JHH-5317</strain>
    </source>
</reference>
<feature type="signal peptide" evidence="1">
    <location>
        <begin position="1"/>
        <end position="16"/>
    </location>
</feature>
<dbReference type="EMBL" id="NLAX01000010">
    <property type="protein sequence ID" value="PKS09482.1"/>
    <property type="molecule type" value="Genomic_DNA"/>
</dbReference>
<dbReference type="STRING" id="41688.A0A2N3NAS6"/>
<dbReference type="VEuPathDB" id="FungiDB:jhhlp_004099"/>
<keyword evidence="4" id="KW-1185">Reference proteome</keyword>
<feature type="chain" id="PRO_5014665408" description="CREG-like beta-barrel domain-containing protein" evidence="1">
    <location>
        <begin position="17"/>
        <end position="280"/>
    </location>
</feature>
<evidence type="ECO:0000259" key="2">
    <source>
        <dbReference type="Pfam" id="PF13883"/>
    </source>
</evidence>
<dbReference type="Proteomes" id="UP000233524">
    <property type="component" value="Unassembled WGS sequence"/>
</dbReference>
<evidence type="ECO:0000313" key="3">
    <source>
        <dbReference type="EMBL" id="PKS09482.1"/>
    </source>
</evidence>
<dbReference type="InterPro" id="IPR055343">
    <property type="entry name" value="CREG_beta-barrel"/>
</dbReference>
<accession>A0A2N3NAS6</accession>
<name>A0A2N3NAS6_9PEZI</name>